<dbReference type="Proteomes" id="UP000234632">
    <property type="component" value="Unassembled WGS sequence"/>
</dbReference>
<comment type="subcellular location">
    <subcellularLocation>
        <location evidence="1">Cell membrane</location>
        <topology evidence="1">Multi-pass membrane protein</topology>
    </subcellularLocation>
</comment>
<feature type="transmembrane region" description="Helical" evidence="6">
    <location>
        <begin position="134"/>
        <end position="159"/>
    </location>
</feature>
<dbReference type="InterPro" id="IPR050833">
    <property type="entry name" value="Poly_Biosynth_Transport"/>
</dbReference>
<evidence type="ECO:0000256" key="3">
    <source>
        <dbReference type="ARBA" id="ARBA00022692"/>
    </source>
</evidence>
<feature type="transmembrane region" description="Helical" evidence="6">
    <location>
        <begin position="65"/>
        <end position="86"/>
    </location>
</feature>
<reference evidence="7 8" key="1">
    <citation type="submission" date="2015-12" db="EMBL/GenBank/DDBJ databases">
        <authorList>
            <person name="Shamseldin A."/>
            <person name="Moawad H."/>
            <person name="Abd El-Rahim W.M."/>
            <person name="Sadowsky M.J."/>
        </authorList>
    </citation>
    <scope>NUCLEOTIDE SEQUENCE [LARGE SCALE GENOMIC DNA]</scope>
    <source>
        <strain evidence="7 8">S43</strain>
    </source>
</reference>
<feature type="transmembrane region" description="Helical" evidence="6">
    <location>
        <begin position="32"/>
        <end position="53"/>
    </location>
</feature>
<feature type="transmembrane region" description="Helical" evidence="6">
    <location>
        <begin position="232"/>
        <end position="256"/>
    </location>
</feature>
<keyword evidence="5 6" id="KW-0472">Membrane</keyword>
<dbReference type="EMBL" id="LOMZ01000001">
    <property type="protein sequence ID" value="PLC10965.1"/>
    <property type="molecule type" value="Genomic_DNA"/>
</dbReference>
<feature type="transmembrane region" description="Helical" evidence="6">
    <location>
        <begin position="268"/>
        <end position="291"/>
    </location>
</feature>
<organism evidence="7 8">
    <name type="scientific">Kocuria flava</name>
    <dbReference type="NCBI Taxonomy" id="446860"/>
    <lineage>
        <taxon>Bacteria</taxon>
        <taxon>Bacillati</taxon>
        <taxon>Actinomycetota</taxon>
        <taxon>Actinomycetes</taxon>
        <taxon>Micrococcales</taxon>
        <taxon>Micrococcaceae</taxon>
        <taxon>Kocuria</taxon>
    </lineage>
</organism>
<evidence type="ECO:0000313" key="7">
    <source>
        <dbReference type="EMBL" id="PLC10965.1"/>
    </source>
</evidence>
<feature type="transmembrane region" description="Helical" evidence="6">
    <location>
        <begin position="462"/>
        <end position="479"/>
    </location>
</feature>
<feature type="transmembrane region" description="Helical" evidence="6">
    <location>
        <begin position="312"/>
        <end position="332"/>
    </location>
</feature>
<feature type="transmembrane region" description="Helical" evidence="6">
    <location>
        <begin position="405"/>
        <end position="426"/>
    </location>
</feature>
<dbReference type="PANTHER" id="PTHR30250:SF26">
    <property type="entry name" value="PSMA PROTEIN"/>
    <property type="match status" value="1"/>
</dbReference>
<evidence type="ECO:0008006" key="9">
    <source>
        <dbReference type="Google" id="ProtNLM"/>
    </source>
</evidence>
<dbReference type="PANTHER" id="PTHR30250">
    <property type="entry name" value="PST FAMILY PREDICTED COLANIC ACID TRANSPORTER"/>
    <property type="match status" value="1"/>
</dbReference>
<evidence type="ECO:0000256" key="1">
    <source>
        <dbReference type="ARBA" id="ARBA00004651"/>
    </source>
</evidence>
<evidence type="ECO:0000256" key="4">
    <source>
        <dbReference type="ARBA" id="ARBA00022989"/>
    </source>
</evidence>
<sequence length="500" mass="52183">MTTPDPVPAGMLSRLRAALFPPPNHENTDNPLGSAFALTVLGVFVQGLSRFGYSVLVGRLMGQEALGEVNVVISLAMFLILLWPQATGSAASKFVAMARGRQDRDGQAAVAAFTARSAAAGAGLLGASAVLLGAFLLGLSWAHALSAGLLVLAMSGYYFARGVRTGNNQFVTSTLWDALSSFVTLTLLVLVLLGGWHWALLLPLATGYLCFALPSWPRGPAGRPDPALRREILVFTGWGSAHLVAASGLMQLSVIIGKTVDTDAALGLYSAAVSLATPASMLSSAMLIALSPSVARMFAAGDTAGLTRQVDTILRTMVTVFLPVFGVGILWAEPVLLVVFGREFVGAEHLLVILFFAVSATSFNAANSRLNGTESWGIKVLAAANGTGLVLGLATMLVLGPRLGITAAALGYLVGSVCSAALPLLVVWRLDRMPWGGVVLRIVLGYAMVLGGLEVLGEQFRLLPTAGVTLAFLAAWGLLNARDLRPVLRTAAGRLPGRRS</sequence>
<feature type="transmembrane region" description="Helical" evidence="6">
    <location>
        <begin position="344"/>
        <end position="366"/>
    </location>
</feature>
<comment type="caution">
    <text evidence="7">The sequence shown here is derived from an EMBL/GenBank/DDBJ whole genome shotgun (WGS) entry which is preliminary data.</text>
</comment>
<keyword evidence="3 6" id="KW-0812">Transmembrane</keyword>
<evidence type="ECO:0000313" key="8">
    <source>
        <dbReference type="Proteomes" id="UP000234632"/>
    </source>
</evidence>
<dbReference type="Pfam" id="PF01943">
    <property type="entry name" value="Polysacc_synt"/>
    <property type="match status" value="1"/>
</dbReference>
<dbReference type="InterPro" id="IPR002797">
    <property type="entry name" value="Polysacc_synth"/>
</dbReference>
<dbReference type="AlphaFoldDB" id="A0A2N4SYB3"/>
<proteinExistence type="predicted"/>
<name>A0A2N4SYB3_9MICC</name>
<protein>
    <recommendedName>
        <fullName evidence="9">Polysaccharide biosynthesis protein C-terminal domain-containing protein</fullName>
    </recommendedName>
</protein>
<evidence type="ECO:0000256" key="5">
    <source>
        <dbReference type="ARBA" id="ARBA00023136"/>
    </source>
</evidence>
<feature type="transmembrane region" description="Helical" evidence="6">
    <location>
        <begin position="438"/>
        <end position="456"/>
    </location>
</feature>
<keyword evidence="2" id="KW-1003">Cell membrane</keyword>
<feature type="transmembrane region" description="Helical" evidence="6">
    <location>
        <begin position="378"/>
        <end position="399"/>
    </location>
</feature>
<evidence type="ECO:0000256" key="2">
    <source>
        <dbReference type="ARBA" id="ARBA00022475"/>
    </source>
</evidence>
<dbReference type="RefSeq" id="WP_101850737.1">
    <property type="nucleotide sequence ID" value="NZ_JARVWU010000005.1"/>
</dbReference>
<keyword evidence="4 6" id="KW-1133">Transmembrane helix</keyword>
<feature type="transmembrane region" description="Helical" evidence="6">
    <location>
        <begin position="179"/>
        <end position="211"/>
    </location>
</feature>
<dbReference type="GO" id="GO:0005886">
    <property type="term" value="C:plasma membrane"/>
    <property type="evidence" value="ECO:0007669"/>
    <property type="project" value="UniProtKB-SubCell"/>
</dbReference>
<evidence type="ECO:0000256" key="6">
    <source>
        <dbReference type="SAM" id="Phobius"/>
    </source>
</evidence>
<gene>
    <name evidence="7" type="ORF">AUQ48_00220</name>
</gene>
<accession>A0A2N4SYB3</accession>